<keyword evidence="2" id="KW-1185">Reference proteome</keyword>
<gene>
    <name evidence="1" type="ORF">IWQ57_005081</name>
</gene>
<evidence type="ECO:0000313" key="2">
    <source>
        <dbReference type="Proteomes" id="UP001140234"/>
    </source>
</evidence>
<feature type="non-terminal residue" evidence="1">
    <location>
        <position position="215"/>
    </location>
</feature>
<sequence>MALGAQQSKIASQLSKAARKPPAARRCAGGAADEREATVEWGARLDGQGSGGGGSAAPSGAAPPRMARRVTRQSGMTNKQHYRSVVINGVEYALGQAVRVQSSSDEPYRAIIHKLWENEQGEKQVVARWLLRRSEMFLSKKAVPAVDAEPSEVFYSNADDLITPGMILGPLRVVSHSAFEAARATSPKPARAKGGAALAAGEACFCRRYFNEQSA</sequence>
<name>A0ACC1JPD7_9FUNG</name>
<evidence type="ECO:0000313" key="1">
    <source>
        <dbReference type="EMBL" id="KAJ2764661.1"/>
    </source>
</evidence>
<dbReference type="EMBL" id="JANBUJ010002269">
    <property type="protein sequence ID" value="KAJ2764661.1"/>
    <property type="molecule type" value="Genomic_DNA"/>
</dbReference>
<reference evidence="1" key="1">
    <citation type="submission" date="2022-07" db="EMBL/GenBank/DDBJ databases">
        <title>Phylogenomic reconstructions and comparative analyses of Kickxellomycotina fungi.</title>
        <authorList>
            <person name="Reynolds N.K."/>
            <person name="Stajich J.E."/>
            <person name="Barry K."/>
            <person name="Grigoriev I.V."/>
            <person name="Crous P."/>
            <person name="Smith M.E."/>
        </authorList>
    </citation>
    <scope>NUCLEOTIDE SEQUENCE</scope>
    <source>
        <strain evidence="1">CBS 109366</strain>
    </source>
</reference>
<organism evidence="1 2">
    <name type="scientific">Coemansia nantahalensis</name>
    <dbReference type="NCBI Taxonomy" id="2789366"/>
    <lineage>
        <taxon>Eukaryota</taxon>
        <taxon>Fungi</taxon>
        <taxon>Fungi incertae sedis</taxon>
        <taxon>Zoopagomycota</taxon>
        <taxon>Kickxellomycotina</taxon>
        <taxon>Kickxellomycetes</taxon>
        <taxon>Kickxellales</taxon>
        <taxon>Kickxellaceae</taxon>
        <taxon>Coemansia</taxon>
    </lineage>
</organism>
<dbReference type="Proteomes" id="UP001140234">
    <property type="component" value="Unassembled WGS sequence"/>
</dbReference>
<protein>
    <submittedName>
        <fullName evidence="1">Uncharacterized protein</fullName>
    </submittedName>
</protein>
<accession>A0ACC1JPD7</accession>
<comment type="caution">
    <text evidence="1">The sequence shown here is derived from an EMBL/GenBank/DDBJ whole genome shotgun (WGS) entry which is preliminary data.</text>
</comment>
<proteinExistence type="predicted"/>